<dbReference type="Proteomes" id="UP000066042">
    <property type="component" value="Chromosome"/>
</dbReference>
<dbReference type="AlphaFoldDB" id="A0A0S1XA26"/>
<name>A0A0S1XA26_THEBA</name>
<dbReference type="PATRIC" id="fig|55802.8.peg.661"/>
<dbReference type="EMBL" id="CP013050">
    <property type="protein sequence ID" value="ALM74626.1"/>
    <property type="molecule type" value="Genomic_DNA"/>
</dbReference>
<dbReference type="STRING" id="55802.TBCH5v1_0668"/>
<dbReference type="Gene3D" id="3.40.50.11570">
    <property type="entry name" value="Protein of unknown function DUF257"/>
    <property type="match status" value="1"/>
</dbReference>
<gene>
    <name evidence="1" type="ORF">TBCH5v1_0668</name>
</gene>
<accession>A0A0S1XA26</accession>
<dbReference type="Pfam" id="PF03192">
    <property type="entry name" value="DUF257"/>
    <property type="match status" value="1"/>
</dbReference>
<evidence type="ECO:0000313" key="2">
    <source>
        <dbReference type="Proteomes" id="UP000066042"/>
    </source>
</evidence>
<sequence>MEYTSESVPGVVLFKLLNYTFSQYGKNVGVIITDFLDTLAIYRYQAEFTGVPTFEPLKHSLVIKVGGKIPTGNVVTKIPISGYSVYKTLHENALSRVDTANKAFVINIQIGLENIMNLFDKRELIEQLHDIGEYIVTKQSDVRDILFLNVDAIRKVPIDVLPMLNVIVPIIARIEKPNVLKITKSILPDLENKMVNLEVTT</sequence>
<evidence type="ECO:0000313" key="1">
    <source>
        <dbReference type="EMBL" id="ALM74626.1"/>
    </source>
</evidence>
<protein>
    <submittedName>
        <fullName evidence="1">Uncharacterized protein</fullName>
    </submittedName>
</protein>
<reference evidence="1 2" key="1">
    <citation type="journal article" date="2016" name="Genome Announc.">
        <title>Complete genome sequence of the hyperthermophilic and piezophilic archaeon Thermococcus barophilus Ch5, capable of growth at the expense of hydrogenogenesis from carbon monoxide and formate.</title>
        <authorList>
            <person name="Oger P."/>
            <person name="Sokolova T.G."/>
            <person name="Kozhevnikova D.A."/>
            <person name="Taranov E.A."/>
            <person name="Vannier P."/>
            <person name="Lee H.S."/>
            <person name="Kwon K.K."/>
            <person name="Kang S.G."/>
            <person name="Lee J.H."/>
            <person name="Bonch-Osmolovskaya E.A."/>
            <person name="Lebedinsky A.V."/>
        </authorList>
    </citation>
    <scope>NUCLEOTIDE SEQUENCE [LARGE SCALE GENOMIC DNA]</scope>
    <source>
        <strain evidence="2">Ch5</strain>
    </source>
</reference>
<organism evidence="1 2">
    <name type="scientific">Thermococcus barophilus</name>
    <dbReference type="NCBI Taxonomy" id="55802"/>
    <lineage>
        <taxon>Archaea</taxon>
        <taxon>Methanobacteriati</taxon>
        <taxon>Methanobacteriota</taxon>
        <taxon>Thermococci</taxon>
        <taxon>Thermococcales</taxon>
        <taxon>Thermococcaceae</taxon>
        <taxon>Thermococcus</taxon>
    </lineage>
</organism>
<proteinExistence type="predicted"/>
<dbReference type="InterPro" id="IPR005489">
    <property type="entry name" value="DUF257"/>
</dbReference>